<keyword evidence="7" id="KW-1185">Reference proteome</keyword>
<sequence>MALGDSEPTAAVVSPEDKHVVDTLAGYGVDVLELVDTAELEQPTTRALSSPVTITCRLISKLFPKQVFLKDTPQYTEWRGLFWSQQQSESKPACIFQPTSSRQVAVVLLMARLWNCPFAVKSGGHAAFSGASSIPDGLTIDLQRLNTLQVAADKKSIKVGPGNRWIDVYKKLEPQGLIAIGGRVSDIGVGGLTLGGGISFYSAQYGYACDNVNNFEQSIIFGLELTLIQVVIADGRILNVNAKSHPDLYWALRGGGNNFGIVTRFDLAAYPAGELWAGSRIYLAEDSTRKSLLDAVVKFGNDWPSDPKAALICNFAYAQGMFVAAINLEYTKAVENPPIFDSFKAIPPMMETLGMKSLSNVTLEFKESNPSGLRQNYWTVTVNLDIEMLTFVVDSYMAGVDPIKNVAGIVPALTLQAITPDIISKMSKNGGNALGLKSCGGPLLLALVNVMWADKADDEAVLKAISGIINAIKTEAKKRGKLNRFIYMNYASQFQNVVESYGPAYQKRLMQVARRYDPSRVFQKLQPGYFKLTGAPDPNLPTGSTSAPL</sequence>
<dbReference type="Gene3D" id="3.30.465.10">
    <property type="match status" value="1"/>
</dbReference>
<protein>
    <recommendedName>
        <fullName evidence="5">FAD-binding PCMH-type domain-containing protein</fullName>
    </recommendedName>
</protein>
<keyword evidence="2" id="KW-0285">Flavoprotein</keyword>
<gene>
    <name evidence="6" type="ORF">ACJ72_02668</name>
</gene>
<dbReference type="SUPFAM" id="SSF56176">
    <property type="entry name" value="FAD-binding/transporter-associated domain-like"/>
    <property type="match status" value="1"/>
</dbReference>
<feature type="domain" description="FAD-binding PCMH-type" evidence="5">
    <location>
        <begin position="88"/>
        <end position="272"/>
    </location>
</feature>
<evidence type="ECO:0000256" key="4">
    <source>
        <dbReference type="ARBA" id="ARBA00023002"/>
    </source>
</evidence>
<keyword evidence="3" id="KW-0274">FAD</keyword>
<dbReference type="InterPro" id="IPR016169">
    <property type="entry name" value="FAD-bd_PCMH_sub2"/>
</dbReference>
<evidence type="ECO:0000256" key="2">
    <source>
        <dbReference type="ARBA" id="ARBA00022630"/>
    </source>
</evidence>
<dbReference type="GO" id="GO:0016491">
    <property type="term" value="F:oxidoreductase activity"/>
    <property type="evidence" value="ECO:0007669"/>
    <property type="project" value="UniProtKB-KW"/>
</dbReference>
<keyword evidence="4" id="KW-0560">Oxidoreductase</keyword>
<dbReference type="InterPro" id="IPR050416">
    <property type="entry name" value="FAD-linked_Oxidoreductase"/>
</dbReference>
<evidence type="ECO:0000256" key="3">
    <source>
        <dbReference type="ARBA" id="ARBA00022827"/>
    </source>
</evidence>
<accession>A0A1B7P1U9</accession>
<dbReference type="Pfam" id="PF01565">
    <property type="entry name" value="FAD_binding_4"/>
    <property type="match status" value="1"/>
</dbReference>
<dbReference type="PANTHER" id="PTHR42973:SF34">
    <property type="entry name" value="FAD BINDING DOMAIN PROTEIN (AFU_ORTHOLOGUE AFUA_3G02770)"/>
    <property type="match status" value="1"/>
</dbReference>
<dbReference type="STRING" id="1658172.A0A1B7P1U9"/>
<dbReference type="EMBL" id="LGUA01000231">
    <property type="protein sequence ID" value="OAX82988.1"/>
    <property type="molecule type" value="Genomic_DNA"/>
</dbReference>
<dbReference type="Proteomes" id="UP000091918">
    <property type="component" value="Unassembled WGS sequence"/>
</dbReference>
<dbReference type="PANTHER" id="PTHR42973">
    <property type="entry name" value="BINDING OXIDOREDUCTASE, PUTATIVE (AFU_ORTHOLOGUE AFUA_1G17690)-RELATED"/>
    <property type="match status" value="1"/>
</dbReference>
<organism evidence="6 7">
    <name type="scientific">Emergomyces africanus</name>
    <dbReference type="NCBI Taxonomy" id="1955775"/>
    <lineage>
        <taxon>Eukaryota</taxon>
        <taxon>Fungi</taxon>
        <taxon>Dikarya</taxon>
        <taxon>Ascomycota</taxon>
        <taxon>Pezizomycotina</taxon>
        <taxon>Eurotiomycetes</taxon>
        <taxon>Eurotiomycetidae</taxon>
        <taxon>Onygenales</taxon>
        <taxon>Ajellomycetaceae</taxon>
        <taxon>Emergomyces</taxon>
    </lineage>
</organism>
<evidence type="ECO:0000313" key="6">
    <source>
        <dbReference type="EMBL" id="OAX82988.1"/>
    </source>
</evidence>
<dbReference type="InterPro" id="IPR006094">
    <property type="entry name" value="Oxid_FAD_bind_N"/>
</dbReference>
<evidence type="ECO:0000259" key="5">
    <source>
        <dbReference type="PROSITE" id="PS51387"/>
    </source>
</evidence>
<dbReference type="OrthoDB" id="2151789at2759"/>
<comment type="caution">
    <text evidence="6">The sequence shown here is derived from an EMBL/GenBank/DDBJ whole genome shotgun (WGS) entry which is preliminary data.</text>
</comment>
<evidence type="ECO:0000256" key="1">
    <source>
        <dbReference type="ARBA" id="ARBA00005466"/>
    </source>
</evidence>
<reference evidence="6 7" key="1">
    <citation type="submission" date="2015-07" db="EMBL/GenBank/DDBJ databases">
        <title>Emmonsia species relationships and genome sequence.</title>
        <authorList>
            <person name="Cuomo C.A."/>
            <person name="Schwartz I.S."/>
            <person name="Kenyon C."/>
            <person name="de Hoog G.S."/>
            <person name="Govender N.P."/>
            <person name="Botha A."/>
            <person name="Moreno L."/>
            <person name="de Vries M."/>
            <person name="Munoz J.F."/>
            <person name="Stielow J.B."/>
        </authorList>
    </citation>
    <scope>NUCLEOTIDE SEQUENCE [LARGE SCALE GENOMIC DNA]</scope>
    <source>
        <strain evidence="6 7">CBS 136260</strain>
    </source>
</reference>
<evidence type="ECO:0000313" key="7">
    <source>
        <dbReference type="Proteomes" id="UP000091918"/>
    </source>
</evidence>
<dbReference type="InterPro" id="IPR036318">
    <property type="entry name" value="FAD-bd_PCMH-like_sf"/>
</dbReference>
<dbReference type="InterPro" id="IPR016166">
    <property type="entry name" value="FAD-bd_PCMH"/>
</dbReference>
<dbReference type="GO" id="GO:0071949">
    <property type="term" value="F:FAD binding"/>
    <property type="evidence" value="ECO:0007669"/>
    <property type="project" value="InterPro"/>
</dbReference>
<dbReference type="AlphaFoldDB" id="A0A1B7P1U9"/>
<comment type="similarity">
    <text evidence="1">Belongs to the oxygen-dependent FAD-linked oxidoreductase family.</text>
</comment>
<dbReference type="PROSITE" id="PS51387">
    <property type="entry name" value="FAD_PCMH"/>
    <property type="match status" value="1"/>
</dbReference>
<name>A0A1B7P1U9_9EURO</name>
<proteinExistence type="inferred from homology"/>